<accession>A0AA39Q5P6</accession>
<proteinExistence type="predicted"/>
<gene>
    <name evidence="2" type="ORF">EDD18DRAFT_175045</name>
</gene>
<protein>
    <submittedName>
        <fullName evidence="2">Uncharacterized protein</fullName>
    </submittedName>
</protein>
<evidence type="ECO:0000256" key="1">
    <source>
        <dbReference type="SAM" id="MobiDB-lite"/>
    </source>
</evidence>
<feature type="region of interest" description="Disordered" evidence="1">
    <location>
        <begin position="1"/>
        <end position="91"/>
    </location>
</feature>
<evidence type="ECO:0000313" key="3">
    <source>
        <dbReference type="Proteomes" id="UP001175228"/>
    </source>
</evidence>
<evidence type="ECO:0000313" key="2">
    <source>
        <dbReference type="EMBL" id="KAK0496743.1"/>
    </source>
</evidence>
<organism evidence="2 3">
    <name type="scientific">Armillaria luteobubalina</name>
    <dbReference type="NCBI Taxonomy" id="153913"/>
    <lineage>
        <taxon>Eukaryota</taxon>
        <taxon>Fungi</taxon>
        <taxon>Dikarya</taxon>
        <taxon>Basidiomycota</taxon>
        <taxon>Agaricomycotina</taxon>
        <taxon>Agaricomycetes</taxon>
        <taxon>Agaricomycetidae</taxon>
        <taxon>Agaricales</taxon>
        <taxon>Marasmiineae</taxon>
        <taxon>Physalacriaceae</taxon>
        <taxon>Armillaria</taxon>
    </lineage>
</organism>
<dbReference type="AlphaFoldDB" id="A0AA39Q5P6"/>
<feature type="region of interest" description="Disordered" evidence="1">
    <location>
        <begin position="106"/>
        <end position="130"/>
    </location>
</feature>
<dbReference type="EMBL" id="JAUEPU010000014">
    <property type="protein sequence ID" value="KAK0496743.1"/>
    <property type="molecule type" value="Genomic_DNA"/>
</dbReference>
<dbReference type="Proteomes" id="UP001175228">
    <property type="component" value="Unassembled WGS sequence"/>
</dbReference>
<keyword evidence="3" id="KW-1185">Reference proteome</keyword>
<reference evidence="2" key="1">
    <citation type="submission" date="2023-06" db="EMBL/GenBank/DDBJ databases">
        <authorList>
            <consortium name="Lawrence Berkeley National Laboratory"/>
            <person name="Ahrendt S."/>
            <person name="Sahu N."/>
            <person name="Indic B."/>
            <person name="Wong-Bajracharya J."/>
            <person name="Merenyi Z."/>
            <person name="Ke H.-M."/>
            <person name="Monk M."/>
            <person name="Kocsube S."/>
            <person name="Drula E."/>
            <person name="Lipzen A."/>
            <person name="Balint B."/>
            <person name="Henrissat B."/>
            <person name="Andreopoulos B."/>
            <person name="Martin F.M."/>
            <person name="Harder C.B."/>
            <person name="Rigling D."/>
            <person name="Ford K.L."/>
            <person name="Foster G.D."/>
            <person name="Pangilinan J."/>
            <person name="Papanicolaou A."/>
            <person name="Barry K."/>
            <person name="LaButti K."/>
            <person name="Viragh M."/>
            <person name="Koriabine M."/>
            <person name="Yan M."/>
            <person name="Riley R."/>
            <person name="Champramary S."/>
            <person name="Plett K.L."/>
            <person name="Tsai I.J."/>
            <person name="Slot J."/>
            <person name="Sipos G."/>
            <person name="Plett J."/>
            <person name="Nagy L.G."/>
            <person name="Grigoriev I.V."/>
        </authorList>
    </citation>
    <scope>NUCLEOTIDE SEQUENCE</scope>
    <source>
        <strain evidence="2">HWK02</strain>
    </source>
</reference>
<name>A0AA39Q5P6_9AGAR</name>
<sequence length="366" mass="41075">MPGARNPYNPNGIYQGDYPSRPSNNPSTDPPVFTAVNWNQPLADRPRDELVSPKSNRNSRSRVRPEAAGSNYNESRAAKQASCTRPVTPPPRAMHLYDGLPGMPSRSASTISPKHTVMPHRFPRSPGKGMGPVLMIPDQLVQEVDYVSHRGSLVPKDADGEVRRPKAFVYDHGRLVDPQVSCGDTCAHWRFMHAKSYKLRRAYTPLVVKQPSPITRAIKFIVFKDRRIDIAFDGKTTRGSGVLLRDVLDPPKGFSVVDDDEVVDLNNLSTLELNININGFPVSIEKIHLSCDHGRLTRFGILKAVAQQFYKTTHIKCPGNGESKHRNQLMPSRIKFENIRLISLYTVFGGQWHAEFLYVAEKESKQ</sequence>
<comment type="caution">
    <text evidence="2">The sequence shown here is derived from an EMBL/GenBank/DDBJ whole genome shotgun (WGS) entry which is preliminary data.</text>
</comment>